<keyword evidence="2" id="KW-0808">Transferase</keyword>
<name>A0A6N2SBR3_9BIFI</name>
<dbReference type="GO" id="GO:0005829">
    <property type="term" value="C:cytosol"/>
    <property type="evidence" value="ECO:0007669"/>
    <property type="project" value="TreeGrafter"/>
</dbReference>
<dbReference type="EMBL" id="CACRSP010000003">
    <property type="protein sequence ID" value="VYS90656.1"/>
    <property type="molecule type" value="Genomic_DNA"/>
</dbReference>
<evidence type="ECO:0000313" key="2">
    <source>
        <dbReference type="EMBL" id="VYS90656.1"/>
    </source>
</evidence>
<dbReference type="EC" id="2.4.2.-" evidence="2"/>
<reference evidence="2" key="2">
    <citation type="submission" date="2019-11" db="EMBL/GenBank/DDBJ databases">
        <authorList>
            <person name="Feng L."/>
        </authorList>
    </citation>
    <scope>NUCLEOTIDE SEQUENCE</scope>
    <source>
        <strain evidence="2">BdentiumLFYP24</strain>
    </source>
</reference>
<dbReference type="Proteomes" id="UP000429211">
    <property type="component" value="Unassembled WGS sequence"/>
</dbReference>
<accession>A0A6N2SBR3</accession>
<evidence type="ECO:0000313" key="1">
    <source>
        <dbReference type="EMBL" id="KAB7461916.1"/>
    </source>
</evidence>
<dbReference type="GO" id="GO:0006598">
    <property type="term" value="P:polyamine catabolic process"/>
    <property type="evidence" value="ECO:0007669"/>
    <property type="project" value="TreeGrafter"/>
</dbReference>
<dbReference type="InterPro" id="IPR029062">
    <property type="entry name" value="Class_I_gatase-like"/>
</dbReference>
<dbReference type="InterPro" id="IPR044668">
    <property type="entry name" value="PuuD-like"/>
</dbReference>
<dbReference type="Gene3D" id="3.40.50.880">
    <property type="match status" value="1"/>
</dbReference>
<evidence type="ECO:0000313" key="3">
    <source>
        <dbReference type="Proteomes" id="UP000429211"/>
    </source>
</evidence>
<keyword evidence="1" id="KW-0378">Hydrolase</keyword>
<dbReference type="GO" id="GO:0033969">
    <property type="term" value="F:gamma-glutamyl-gamma-aminobutyrate hydrolase activity"/>
    <property type="evidence" value="ECO:0007669"/>
    <property type="project" value="TreeGrafter"/>
</dbReference>
<keyword evidence="2" id="KW-0328">Glycosyltransferase</keyword>
<dbReference type="Pfam" id="PF07722">
    <property type="entry name" value="Peptidase_C26"/>
    <property type="match status" value="1"/>
</dbReference>
<organism evidence="2">
    <name type="scientific">Bifidobacterium dentium</name>
    <dbReference type="NCBI Taxonomy" id="1689"/>
    <lineage>
        <taxon>Bacteria</taxon>
        <taxon>Bacillati</taxon>
        <taxon>Actinomycetota</taxon>
        <taxon>Actinomycetes</taxon>
        <taxon>Bifidobacteriales</taxon>
        <taxon>Bifidobacteriaceae</taxon>
        <taxon>Bifidobacterium</taxon>
    </lineage>
</organism>
<dbReference type="EMBL" id="WDPD01000002">
    <property type="protein sequence ID" value="KAB7461916.1"/>
    <property type="molecule type" value="Genomic_DNA"/>
</dbReference>
<dbReference type="CDD" id="cd01745">
    <property type="entry name" value="GATase1_2"/>
    <property type="match status" value="1"/>
</dbReference>
<dbReference type="GO" id="GO:0016757">
    <property type="term" value="F:glycosyltransferase activity"/>
    <property type="evidence" value="ECO:0007669"/>
    <property type="project" value="UniProtKB-KW"/>
</dbReference>
<reference evidence="1 3" key="1">
    <citation type="journal article" date="2019" name="Nat. Med.">
        <title>A library of human gut bacterial isolates paired with longitudinal multiomics data enables mechanistic microbiome research.</title>
        <authorList>
            <person name="Poyet M."/>
            <person name="Groussin M."/>
            <person name="Gibbons S.M."/>
            <person name="Avila-Pacheco J."/>
            <person name="Jiang X."/>
            <person name="Kearney S.M."/>
            <person name="Perrotta A.R."/>
            <person name="Berdy B."/>
            <person name="Zhao S."/>
            <person name="Lieberman T.D."/>
            <person name="Swanson P.K."/>
            <person name="Smith M."/>
            <person name="Roesemann S."/>
            <person name="Alexander J.E."/>
            <person name="Rich S.A."/>
            <person name="Livny J."/>
            <person name="Vlamakis H."/>
            <person name="Clish C."/>
            <person name="Bullock K."/>
            <person name="Deik A."/>
            <person name="Scott J."/>
            <person name="Pierce K.A."/>
            <person name="Xavier R.J."/>
            <person name="Alm E.J."/>
        </authorList>
    </citation>
    <scope>NUCLEOTIDE SEQUENCE [LARGE SCALE GENOMIC DNA]</scope>
    <source>
        <strain evidence="1 3">BIOML-A2</strain>
    </source>
</reference>
<gene>
    <name evidence="2" type="ORF">BDLFYP24_01423</name>
    <name evidence="1" type="ORF">GBB04_02715</name>
</gene>
<proteinExistence type="predicted"/>
<dbReference type="SUPFAM" id="SSF52317">
    <property type="entry name" value="Class I glutamine amidotransferase-like"/>
    <property type="match status" value="1"/>
</dbReference>
<sequence>MKSRPIIGITPLFDYERDSLWLLPGYMDGIEEAGGLPIMLPLTSDDHEIRQLADMCDGILFTGGQDVNPTLYGEKVTPEYQATKPELSAERDAMEPPLLDTMIRLDKPVLGICRGIQLINACLGGTLWRDLPSEHPSDVKHHMMKPPYDAFGHDVTVEPGTPLDDMLNGMPQSRVDESTMKRNDDGNWSIAVNSYHHQAVRTVAPTLKVMATATDGITEAVYRPESRFLWAVQWHPEFLHNVDARSRAIFSEFVNAARR</sequence>
<dbReference type="AlphaFoldDB" id="A0A6N2SBR3"/>
<dbReference type="PANTHER" id="PTHR43235:SF1">
    <property type="entry name" value="GLUTAMINE AMIDOTRANSFERASE PB2B2.05-RELATED"/>
    <property type="match status" value="1"/>
</dbReference>
<dbReference type="PANTHER" id="PTHR43235">
    <property type="entry name" value="GLUTAMINE AMIDOTRANSFERASE PB2B2.05-RELATED"/>
    <property type="match status" value="1"/>
</dbReference>
<dbReference type="InterPro" id="IPR011697">
    <property type="entry name" value="Peptidase_C26"/>
</dbReference>
<dbReference type="RefSeq" id="WP_034518137.1">
    <property type="nucleotide sequence ID" value="NZ_CACRSP010000003.1"/>
</dbReference>
<keyword evidence="2" id="KW-0315">Glutamine amidotransferase</keyword>
<dbReference type="PROSITE" id="PS51273">
    <property type="entry name" value="GATASE_TYPE_1"/>
    <property type="match status" value="1"/>
</dbReference>
<protein>
    <submittedName>
        <fullName evidence="1">Gamma-glutamyl-gamma-aminobutyrate hydrolase family protein</fullName>
    </submittedName>
    <submittedName>
        <fullName evidence="2">Glutamine amidotransferase</fullName>
        <ecNumber evidence="2">2.4.2.-</ecNumber>
    </submittedName>
</protein>